<dbReference type="SMART" id="SM00252">
    <property type="entry name" value="SH2"/>
    <property type="match status" value="1"/>
</dbReference>
<dbReference type="PROSITE" id="PS50001">
    <property type="entry name" value="SH2"/>
    <property type="match status" value="1"/>
</dbReference>
<dbReference type="OrthoDB" id="6086001at2759"/>
<protein>
    <submittedName>
        <fullName evidence="6 7">Uncharacterized protein LOC106078511 isoform X1</fullName>
    </submittedName>
</protein>
<dbReference type="InterPro" id="IPR001849">
    <property type="entry name" value="PH_domain"/>
</dbReference>
<dbReference type="Pfam" id="PF00169">
    <property type="entry name" value="PH"/>
    <property type="match status" value="1"/>
</dbReference>
<dbReference type="InterPro" id="IPR039111">
    <property type="entry name" value="STAP1/STAP2"/>
</dbReference>
<dbReference type="Pfam" id="PF00017">
    <property type="entry name" value="SH2"/>
    <property type="match status" value="1"/>
</dbReference>
<evidence type="ECO:0000313" key="8">
    <source>
        <dbReference type="RefSeq" id="XP_055877879.1"/>
    </source>
</evidence>
<dbReference type="PANTHER" id="PTHR16186">
    <property type="entry name" value="SIGNAL-TRANSDUCING ADAPTOR PROTEIN-RELATED"/>
    <property type="match status" value="1"/>
</dbReference>
<dbReference type="InterPro" id="IPR011993">
    <property type="entry name" value="PH-like_dom_sf"/>
</dbReference>
<dbReference type="RefSeq" id="XP_055877879.1">
    <property type="nucleotide sequence ID" value="XM_056021904.1"/>
</dbReference>
<organism evidence="5 7">
    <name type="scientific">Biomphalaria glabrata</name>
    <name type="common">Bloodfluke planorb</name>
    <name type="synonym">Freshwater snail</name>
    <dbReference type="NCBI Taxonomy" id="6526"/>
    <lineage>
        <taxon>Eukaryota</taxon>
        <taxon>Metazoa</taxon>
        <taxon>Spiralia</taxon>
        <taxon>Lophotrochozoa</taxon>
        <taxon>Mollusca</taxon>
        <taxon>Gastropoda</taxon>
        <taxon>Heterobranchia</taxon>
        <taxon>Euthyneura</taxon>
        <taxon>Panpulmonata</taxon>
        <taxon>Hygrophila</taxon>
        <taxon>Lymnaeoidea</taxon>
        <taxon>Planorbidae</taxon>
        <taxon>Biomphalaria</taxon>
    </lineage>
</organism>
<dbReference type="Gene3D" id="3.30.505.10">
    <property type="entry name" value="SH2 domain"/>
    <property type="match status" value="1"/>
</dbReference>
<sequence>MANNYANSPKQSKFLEGWMEHKSVDSKWAKYWCVMSGSSIHIFNNPKQSKETHVGSIDIGRGARLVKREGDEKNGYKFDLYTMKKVNKFKTSKFSERELWRAFIEGITSGSIPDNIDLLPGQINDVQLSLNEYYKIQKLIKRPLPIPSEPPIEENYEPGFDTPNTSTSGSFPACDDDYMEPLPVNNYQKLIFYPDSRKTEIPSWFFPNCTRELAIQILERGAKYGNTLMRESTSDSKNLVISKRMESNGGKTETHYVVNRLSNGYKIDVENLHEPMKSLYEVMEFFIDTSGRSVTFPMTCNDLTKFGITEKIYNHYNTKIVKVLYDADSGEETLDAPDPKMSVPPQSGKQIISSKYSRSVSSQHSLKHEVSFGHIAPIPCKGRSQSVPDIGHQAGLKFQTLSIANGLSNCDPPYMNVNQKITSLDQGKKSLLQAVSPPLPGNHPKLQPPPLPPNHPPPLKQSASFDSPAESKRNPPKHSLSLGSMDSQNRKQNLRLSQPIKVAPDVAPAAMVHEISSNKTSNLSSPISDEPNKEMFKKRLEGLLGPSPRLSGASLSQSVSQLPTTNGGTGYTSSNEHYQNIPSAQSQMNLRK</sequence>
<evidence type="ECO:0000313" key="9">
    <source>
        <dbReference type="RefSeq" id="XP_055877883.1"/>
    </source>
</evidence>
<feature type="compositionally biased region" description="Polar residues" evidence="3">
    <location>
        <begin position="553"/>
        <end position="563"/>
    </location>
</feature>
<dbReference type="RefSeq" id="XP_055877871.1">
    <property type="nucleotide sequence ID" value="XM_056021896.1"/>
</dbReference>
<keyword evidence="1 2" id="KW-0727">SH2 domain</keyword>
<feature type="domain" description="SH2" evidence="4">
    <location>
        <begin position="204"/>
        <end position="338"/>
    </location>
</feature>
<evidence type="ECO:0000256" key="1">
    <source>
        <dbReference type="ARBA" id="ARBA00022999"/>
    </source>
</evidence>
<accession>A0A9W2ZS99</accession>
<evidence type="ECO:0000313" key="6">
    <source>
        <dbReference type="RefSeq" id="XP_055877864.1"/>
    </source>
</evidence>
<dbReference type="PANTHER" id="PTHR16186:SF9">
    <property type="entry name" value="SH2 DOMAIN-CONTAINING PROTEIN"/>
    <property type="match status" value="1"/>
</dbReference>
<dbReference type="InterPro" id="IPR000980">
    <property type="entry name" value="SH2"/>
</dbReference>
<dbReference type="SUPFAM" id="SSF55550">
    <property type="entry name" value="SH2 domain"/>
    <property type="match status" value="1"/>
</dbReference>
<gene>
    <name evidence="6 7 8 9" type="primary">LOC106078511</name>
</gene>
<dbReference type="CDD" id="cd00173">
    <property type="entry name" value="SH2"/>
    <property type="match status" value="1"/>
</dbReference>
<keyword evidence="5" id="KW-1185">Reference proteome</keyword>
<evidence type="ECO:0000313" key="5">
    <source>
        <dbReference type="Proteomes" id="UP001165740"/>
    </source>
</evidence>
<feature type="region of interest" description="Disordered" evidence="3">
    <location>
        <begin position="543"/>
        <end position="592"/>
    </location>
</feature>
<dbReference type="GeneID" id="106078511"/>
<name>A0A9W2ZS99_BIOGL</name>
<dbReference type="RefSeq" id="XP_055877864.1">
    <property type="nucleotide sequence ID" value="XM_056021889.1"/>
</dbReference>
<dbReference type="AlphaFoldDB" id="A0A9W2ZS99"/>
<dbReference type="RefSeq" id="XP_055877883.1">
    <property type="nucleotide sequence ID" value="XM_056021908.1"/>
</dbReference>
<reference evidence="6 7" key="1">
    <citation type="submission" date="2025-04" db="UniProtKB">
        <authorList>
            <consortium name="RefSeq"/>
        </authorList>
    </citation>
    <scope>IDENTIFICATION</scope>
</reference>
<dbReference type="InterPro" id="IPR036860">
    <property type="entry name" value="SH2_dom_sf"/>
</dbReference>
<evidence type="ECO:0000256" key="3">
    <source>
        <dbReference type="SAM" id="MobiDB-lite"/>
    </source>
</evidence>
<feature type="compositionally biased region" description="Polar residues" evidence="3">
    <location>
        <begin position="576"/>
        <end position="592"/>
    </location>
</feature>
<dbReference type="Gene3D" id="2.30.29.30">
    <property type="entry name" value="Pleckstrin-homology domain (PH domain)/Phosphotyrosine-binding domain (PTB)"/>
    <property type="match status" value="1"/>
</dbReference>
<evidence type="ECO:0000256" key="2">
    <source>
        <dbReference type="PROSITE-ProRule" id="PRU00191"/>
    </source>
</evidence>
<dbReference type="GO" id="GO:0035591">
    <property type="term" value="F:signaling adaptor activity"/>
    <property type="evidence" value="ECO:0007669"/>
    <property type="project" value="InterPro"/>
</dbReference>
<dbReference type="Proteomes" id="UP001165740">
    <property type="component" value="Chromosome 1"/>
</dbReference>
<feature type="compositionally biased region" description="Pro residues" evidence="3">
    <location>
        <begin position="437"/>
        <end position="459"/>
    </location>
</feature>
<feature type="region of interest" description="Disordered" evidence="3">
    <location>
        <begin position="433"/>
        <end position="490"/>
    </location>
</feature>
<proteinExistence type="predicted"/>
<dbReference type="SUPFAM" id="SSF50729">
    <property type="entry name" value="PH domain-like"/>
    <property type="match status" value="1"/>
</dbReference>
<evidence type="ECO:0000259" key="4">
    <source>
        <dbReference type="PROSITE" id="PS50001"/>
    </source>
</evidence>
<feature type="compositionally biased region" description="Polar residues" evidence="3">
    <location>
        <begin position="481"/>
        <end position="490"/>
    </location>
</feature>
<evidence type="ECO:0000313" key="7">
    <source>
        <dbReference type="RefSeq" id="XP_055877871.1"/>
    </source>
</evidence>
<dbReference type="SMART" id="SM00233">
    <property type="entry name" value="PH"/>
    <property type="match status" value="1"/>
</dbReference>